<keyword evidence="3" id="KW-0548">Nucleotidyltransferase</keyword>
<keyword evidence="3" id="KW-0695">RNA-directed DNA polymerase</keyword>
<dbReference type="Pfam" id="PF13456">
    <property type="entry name" value="RVT_3"/>
    <property type="match status" value="1"/>
</dbReference>
<feature type="compositionally biased region" description="Basic and acidic residues" evidence="1">
    <location>
        <begin position="109"/>
        <end position="125"/>
    </location>
</feature>
<organism evidence="3">
    <name type="scientific">Tanacetum cinerariifolium</name>
    <name type="common">Dalmatian daisy</name>
    <name type="synonym">Chrysanthemum cinerariifolium</name>
    <dbReference type="NCBI Taxonomy" id="118510"/>
    <lineage>
        <taxon>Eukaryota</taxon>
        <taxon>Viridiplantae</taxon>
        <taxon>Streptophyta</taxon>
        <taxon>Embryophyta</taxon>
        <taxon>Tracheophyta</taxon>
        <taxon>Spermatophyta</taxon>
        <taxon>Magnoliopsida</taxon>
        <taxon>eudicotyledons</taxon>
        <taxon>Gunneridae</taxon>
        <taxon>Pentapetalae</taxon>
        <taxon>asterids</taxon>
        <taxon>campanulids</taxon>
        <taxon>Asterales</taxon>
        <taxon>Asteraceae</taxon>
        <taxon>Asteroideae</taxon>
        <taxon>Anthemideae</taxon>
        <taxon>Anthemidinae</taxon>
        <taxon>Tanacetum</taxon>
    </lineage>
</organism>
<comment type="caution">
    <text evidence="3">The sequence shown here is derived from an EMBL/GenBank/DDBJ whole genome shotgun (WGS) entry which is preliminary data.</text>
</comment>
<feature type="compositionally biased region" description="Basic residues" evidence="1">
    <location>
        <begin position="48"/>
        <end position="59"/>
    </location>
</feature>
<feature type="compositionally biased region" description="Polar residues" evidence="1">
    <location>
        <begin position="28"/>
        <end position="40"/>
    </location>
</feature>
<dbReference type="GO" id="GO:0004523">
    <property type="term" value="F:RNA-DNA hybrid ribonuclease activity"/>
    <property type="evidence" value="ECO:0007669"/>
    <property type="project" value="InterPro"/>
</dbReference>
<dbReference type="PANTHER" id="PTHR48475:SF2">
    <property type="entry name" value="RIBONUCLEASE H"/>
    <property type="match status" value="1"/>
</dbReference>
<feature type="compositionally biased region" description="Basic and acidic residues" evidence="1">
    <location>
        <begin position="72"/>
        <end position="94"/>
    </location>
</feature>
<dbReference type="InterPro" id="IPR036397">
    <property type="entry name" value="RNaseH_sf"/>
</dbReference>
<reference evidence="3" key="1">
    <citation type="journal article" date="2019" name="Sci. Rep.">
        <title>Draft genome of Tanacetum cinerariifolium, the natural source of mosquito coil.</title>
        <authorList>
            <person name="Yamashiro T."/>
            <person name="Shiraishi A."/>
            <person name="Satake H."/>
            <person name="Nakayama K."/>
        </authorList>
    </citation>
    <scope>NUCLEOTIDE SEQUENCE</scope>
</reference>
<feature type="compositionally biased region" description="Basic and acidic residues" evidence="1">
    <location>
        <begin position="18"/>
        <end position="27"/>
    </location>
</feature>
<evidence type="ECO:0000256" key="1">
    <source>
        <dbReference type="SAM" id="MobiDB-lite"/>
    </source>
</evidence>
<feature type="region of interest" description="Disordered" evidence="1">
    <location>
        <begin position="340"/>
        <end position="366"/>
    </location>
</feature>
<dbReference type="PANTHER" id="PTHR48475">
    <property type="entry name" value="RIBONUCLEASE H"/>
    <property type="match status" value="1"/>
</dbReference>
<proteinExistence type="predicted"/>
<feature type="domain" description="RNase H type-1" evidence="2">
    <location>
        <begin position="366"/>
        <end position="427"/>
    </location>
</feature>
<dbReference type="Gene3D" id="3.30.420.10">
    <property type="entry name" value="Ribonuclease H-like superfamily/Ribonuclease H"/>
    <property type="match status" value="1"/>
</dbReference>
<protein>
    <submittedName>
        <fullName evidence="3">Reverse transcriptase domain-containing protein</fullName>
    </submittedName>
</protein>
<evidence type="ECO:0000313" key="3">
    <source>
        <dbReference type="EMBL" id="GEX69798.1"/>
    </source>
</evidence>
<dbReference type="GO" id="GO:0003964">
    <property type="term" value="F:RNA-directed DNA polymerase activity"/>
    <property type="evidence" value="ECO:0007669"/>
    <property type="project" value="UniProtKB-KW"/>
</dbReference>
<name>A0A699H9H2_TANCI</name>
<dbReference type="GO" id="GO:0003676">
    <property type="term" value="F:nucleic acid binding"/>
    <property type="evidence" value="ECO:0007669"/>
    <property type="project" value="InterPro"/>
</dbReference>
<evidence type="ECO:0000259" key="2">
    <source>
        <dbReference type="Pfam" id="PF13456"/>
    </source>
</evidence>
<dbReference type="EMBL" id="BKCJ010124294">
    <property type="protein sequence ID" value="GEX69798.1"/>
    <property type="molecule type" value="Genomic_DNA"/>
</dbReference>
<dbReference type="AlphaFoldDB" id="A0A699H9H2"/>
<feature type="region of interest" description="Disordered" evidence="1">
    <location>
        <begin position="18"/>
        <end position="135"/>
    </location>
</feature>
<accession>A0A699H9H2</accession>
<gene>
    <name evidence="3" type="ORF">Tci_341773</name>
</gene>
<sequence>MGSISMDKLKEVKARLNFEGCSERNSKIQEVSQYSESRTPNIRGEPGRRRRSRRSRSMSKSREPTPSVFSKIRCDRSESPRHGLRGEGRKEKGIFNRLGGKGRSVFAHSESRHHSSRSRKMEPIPKKCYHKGTSSRGAEAFSGVKTAMEDTKNRVEIHHIKQREGESIEDFVQRFKTESRNVKGFPKCLRISGFMHGITSPELIKRLHDKIPKSMDEMMKTTTTFLRGRVARKRVTQSFSPDLEISFPPLGDEDGAEGPMIIESEIGGDMEHSTSAWMNFVVVRSPSPYKEIIGRPGVRKIQAHPTTGHEMLKFLVPGGILTLQRHKIIPLECTMVLGPESDRRKEAKHQKLTSRSQNHRANGDKKNLQAHVDSRLVANQVNGSYVAKEPGMIQYPEKVKTLTSSFKKFSIKQVSRSENKKADALTKIASTSFAHLTKQVLVEVLKEKYINEAEVLVVVKVGRSTWMTPIYEYLTEETLPAKNKKARAVRCNQWNPIQEILSWAMATVFRDPTSKLCSKRNP</sequence>
<dbReference type="InterPro" id="IPR002156">
    <property type="entry name" value="RNaseH_domain"/>
</dbReference>
<keyword evidence="3" id="KW-0808">Transferase</keyword>